<comment type="caution">
    <text evidence="2">The sequence shown here is derived from an EMBL/GenBank/DDBJ whole genome shotgun (WGS) entry which is preliminary data.</text>
</comment>
<reference evidence="2 3" key="1">
    <citation type="journal article" date="2019" name="Int. J. Syst. Evol. Microbiol.">
        <title>The Global Catalogue of Microorganisms (GCM) 10K type strain sequencing project: providing services to taxonomists for standard genome sequencing and annotation.</title>
        <authorList>
            <consortium name="The Broad Institute Genomics Platform"/>
            <consortium name="The Broad Institute Genome Sequencing Center for Infectious Disease"/>
            <person name="Wu L."/>
            <person name="Ma J."/>
        </authorList>
    </citation>
    <scope>NUCLEOTIDE SEQUENCE [LARGE SCALE GENOMIC DNA]</scope>
    <source>
        <strain evidence="2 3">XZYJ18</strain>
    </source>
</reference>
<sequence length="191" mass="19853">MTRNATFGALVFTLLLVTTGLAGAVGGPPATGTAADASPAPLAQETTTQANQTANESATVTFEDQRSNGSAVTVAETNLSAGGYVVVFAQNGTVLGNTTYLEPGTHENLTVSLEMPIGRSQVLIATPHLDTNENQTFDFNVTQAQAEGRENATDRPYLQPTGLPVNAVAFVTVGNETRRGTTTASRVVRGR</sequence>
<dbReference type="Proteomes" id="UP001595945">
    <property type="component" value="Unassembled WGS sequence"/>
</dbReference>
<protein>
    <recommendedName>
        <fullName evidence="1">DUF7282 domain-containing protein</fullName>
    </recommendedName>
</protein>
<evidence type="ECO:0000313" key="2">
    <source>
        <dbReference type="EMBL" id="MFC4823843.1"/>
    </source>
</evidence>
<dbReference type="EMBL" id="JBHSHT010000001">
    <property type="protein sequence ID" value="MFC4823843.1"/>
    <property type="molecule type" value="Genomic_DNA"/>
</dbReference>
<dbReference type="InterPro" id="IPR055706">
    <property type="entry name" value="Slg1/2_DUF7282"/>
</dbReference>
<dbReference type="GeneID" id="73047103"/>
<organism evidence="2 3">
    <name type="scientific">Halorussus aquaticus</name>
    <dbReference type="NCBI Taxonomy" id="2953748"/>
    <lineage>
        <taxon>Archaea</taxon>
        <taxon>Methanobacteriati</taxon>
        <taxon>Methanobacteriota</taxon>
        <taxon>Stenosarchaea group</taxon>
        <taxon>Halobacteria</taxon>
        <taxon>Halobacteriales</taxon>
        <taxon>Haladaptataceae</taxon>
        <taxon>Halorussus</taxon>
    </lineage>
</organism>
<feature type="domain" description="DUF7282" evidence="1">
    <location>
        <begin position="58"/>
        <end position="171"/>
    </location>
</feature>
<proteinExistence type="predicted"/>
<dbReference type="Pfam" id="PF23951">
    <property type="entry name" value="DUF7282"/>
    <property type="match status" value="1"/>
</dbReference>
<gene>
    <name evidence="2" type="ORF">ACFO9K_06175</name>
</gene>
<evidence type="ECO:0000259" key="1">
    <source>
        <dbReference type="Pfam" id="PF23951"/>
    </source>
</evidence>
<dbReference type="AlphaFoldDB" id="A0ABD5PZU3"/>
<accession>A0ABD5PZU3</accession>
<evidence type="ECO:0000313" key="3">
    <source>
        <dbReference type="Proteomes" id="UP001595945"/>
    </source>
</evidence>
<dbReference type="RefSeq" id="WP_254270424.1">
    <property type="nucleotide sequence ID" value="NZ_CP100401.1"/>
</dbReference>
<keyword evidence="3" id="KW-1185">Reference proteome</keyword>
<name>A0ABD5PZU3_9EURY</name>